<accession>A0A1H9PRI5</accession>
<dbReference type="AlphaFoldDB" id="A0A1H9PRI5"/>
<dbReference type="STRING" id="390241.SAMN04488023_11079"/>
<evidence type="ECO:0000313" key="1">
    <source>
        <dbReference type="EMBL" id="SER50837.1"/>
    </source>
</evidence>
<dbReference type="EMBL" id="FOGG01000010">
    <property type="protein sequence ID" value="SER50837.1"/>
    <property type="molecule type" value="Genomic_DNA"/>
</dbReference>
<reference evidence="1 2" key="1">
    <citation type="submission" date="2016-10" db="EMBL/GenBank/DDBJ databases">
        <authorList>
            <person name="de Groot N.N."/>
        </authorList>
    </citation>
    <scope>NUCLEOTIDE SEQUENCE [LARGE SCALE GENOMIC DNA]</scope>
    <source>
        <strain evidence="1 2">DSM 18610</strain>
    </source>
</reference>
<proteinExistence type="predicted"/>
<gene>
    <name evidence="1" type="ORF">SAMN04488023_11079</name>
</gene>
<sequence length="53" mass="5822">MAFKAGLIFSGGAYNSLHTAAINRNIHACKGYRYMKISAKADPPAYFAEHKMS</sequence>
<evidence type="ECO:0000313" key="2">
    <source>
        <dbReference type="Proteomes" id="UP000199572"/>
    </source>
</evidence>
<name>A0A1H9PRI5_9SPHI</name>
<protein>
    <submittedName>
        <fullName evidence="1">Uncharacterized protein</fullName>
    </submittedName>
</protein>
<organism evidence="1 2">
    <name type="scientific">Pedobacter rhizosphaerae</name>
    <dbReference type="NCBI Taxonomy" id="390241"/>
    <lineage>
        <taxon>Bacteria</taxon>
        <taxon>Pseudomonadati</taxon>
        <taxon>Bacteroidota</taxon>
        <taxon>Sphingobacteriia</taxon>
        <taxon>Sphingobacteriales</taxon>
        <taxon>Sphingobacteriaceae</taxon>
        <taxon>Pedobacter</taxon>
    </lineage>
</organism>
<dbReference type="Proteomes" id="UP000199572">
    <property type="component" value="Unassembled WGS sequence"/>
</dbReference>
<keyword evidence="2" id="KW-1185">Reference proteome</keyword>